<dbReference type="Proteomes" id="UP000789570">
    <property type="component" value="Unassembled WGS sequence"/>
</dbReference>
<keyword evidence="1" id="KW-0472">Membrane</keyword>
<dbReference type="AlphaFoldDB" id="A0A9N9BCK5"/>
<organism evidence="2 3">
    <name type="scientific">Funneliformis caledonium</name>
    <dbReference type="NCBI Taxonomy" id="1117310"/>
    <lineage>
        <taxon>Eukaryota</taxon>
        <taxon>Fungi</taxon>
        <taxon>Fungi incertae sedis</taxon>
        <taxon>Mucoromycota</taxon>
        <taxon>Glomeromycotina</taxon>
        <taxon>Glomeromycetes</taxon>
        <taxon>Glomerales</taxon>
        <taxon>Glomeraceae</taxon>
        <taxon>Funneliformis</taxon>
    </lineage>
</organism>
<sequence>MSRIAITGTWVSLFVLMVVTVVLELTVKAVERNVRKWLDKHKRAARVITNAILAWYYRPDGPRMKIAEESFKKLIVDQDKNSQRLG</sequence>
<name>A0A9N9BCK5_9GLOM</name>
<gene>
    <name evidence="2" type="ORF">FCALED_LOCUS6731</name>
</gene>
<evidence type="ECO:0000313" key="3">
    <source>
        <dbReference type="Proteomes" id="UP000789570"/>
    </source>
</evidence>
<feature type="transmembrane region" description="Helical" evidence="1">
    <location>
        <begin position="6"/>
        <end position="27"/>
    </location>
</feature>
<comment type="caution">
    <text evidence="2">The sequence shown here is derived from an EMBL/GenBank/DDBJ whole genome shotgun (WGS) entry which is preliminary data.</text>
</comment>
<dbReference type="EMBL" id="CAJVPQ010001654">
    <property type="protein sequence ID" value="CAG8563551.1"/>
    <property type="molecule type" value="Genomic_DNA"/>
</dbReference>
<reference evidence="2" key="1">
    <citation type="submission" date="2021-06" db="EMBL/GenBank/DDBJ databases">
        <authorList>
            <person name="Kallberg Y."/>
            <person name="Tangrot J."/>
            <person name="Rosling A."/>
        </authorList>
    </citation>
    <scope>NUCLEOTIDE SEQUENCE</scope>
    <source>
        <strain evidence="2">UK204</strain>
    </source>
</reference>
<keyword evidence="1" id="KW-0812">Transmembrane</keyword>
<evidence type="ECO:0000256" key="1">
    <source>
        <dbReference type="SAM" id="Phobius"/>
    </source>
</evidence>
<protein>
    <submittedName>
        <fullName evidence="2">4841_t:CDS:1</fullName>
    </submittedName>
</protein>
<keyword evidence="1" id="KW-1133">Transmembrane helix</keyword>
<evidence type="ECO:0000313" key="2">
    <source>
        <dbReference type="EMBL" id="CAG8563551.1"/>
    </source>
</evidence>
<accession>A0A9N9BCK5</accession>
<keyword evidence="3" id="KW-1185">Reference proteome</keyword>
<proteinExistence type="predicted"/>